<evidence type="ECO:0000313" key="2">
    <source>
        <dbReference type="Proteomes" id="UP000001312"/>
    </source>
</evidence>
<dbReference type="KEGG" id="ssl:SS1G_11887"/>
<keyword evidence="2" id="KW-1185">Reference proteome</keyword>
<accession>A7F3P1</accession>
<dbReference type="AlphaFoldDB" id="A7F3P1"/>
<evidence type="ECO:0000313" key="1">
    <source>
        <dbReference type="EMBL" id="EDN97362.1"/>
    </source>
</evidence>
<reference evidence="2" key="1">
    <citation type="journal article" date="2011" name="PLoS Genet.">
        <title>Genomic analysis of the necrotrophic fungal pathogens Sclerotinia sclerotiorum and Botrytis cinerea.</title>
        <authorList>
            <person name="Amselem J."/>
            <person name="Cuomo C.A."/>
            <person name="van Kan J.A."/>
            <person name="Viaud M."/>
            <person name="Benito E.P."/>
            <person name="Couloux A."/>
            <person name="Coutinho P.M."/>
            <person name="de Vries R.P."/>
            <person name="Dyer P.S."/>
            <person name="Fillinger S."/>
            <person name="Fournier E."/>
            <person name="Gout L."/>
            <person name="Hahn M."/>
            <person name="Kohn L."/>
            <person name="Lapalu N."/>
            <person name="Plummer K.M."/>
            <person name="Pradier J.M."/>
            <person name="Quevillon E."/>
            <person name="Sharon A."/>
            <person name="Simon A."/>
            <person name="ten Have A."/>
            <person name="Tudzynski B."/>
            <person name="Tudzynski P."/>
            <person name="Wincker P."/>
            <person name="Andrew M."/>
            <person name="Anthouard V."/>
            <person name="Beever R.E."/>
            <person name="Beffa R."/>
            <person name="Benoit I."/>
            <person name="Bouzid O."/>
            <person name="Brault B."/>
            <person name="Chen Z."/>
            <person name="Choquer M."/>
            <person name="Collemare J."/>
            <person name="Cotton P."/>
            <person name="Danchin E.G."/>
            <person name="Da Silva C."/>
            <person name="Gautier A."/>
            <person name="Giraud C."/>
            <person name="Giraud T."/>
            <person name="Gonzalez C."/>
            <person name="Grossetete S."/>
            <person name="Guldener U."/>
            <person name="Henrissat B."/>
            <person name="Howlett B.J."/>
            <person name="Kodira C."/>
            <person name="Kretschmer M."/>
            <person name="Lappartient A."/>
            <person name="Leroch M."/>
            <person name="Levis C."/>
            <person name="Mauceli E."/>
            <person name="Neuveglise C."/>
            <person name="Oeser B."/>
            <person name="Pearson M."/>
            <person name="Poulain J."/>
            <person name="Poussereau N."/>
            <person name="Quesneville H."/>
            <person name="Rascle C."/>
            <person name="Schumacher J."/>
            <person name="Segurens B."/>
            <person name="Sexton A."/>
            <person name="Silva E."/>
            <person name="Sirven C."/>
            <person name="Soanes D.M."/>
            <person name="Talbot N.J."/>
            <person name="Templeton M."/>
            <person name="Yandava C."/>
            <person name="Yarden O."/>
            <person name="Zeng Q."/>
            <person name="Rollins J.A."/>
            <person name="Lebrun M.H."/>
            <person name="Dickman M."/>
        </authorList>
    </citation>
    <scope>NUCLEOTIDE SEQUENCE [LARGE SCALE GENOMIC DNA]</scope>
    <source>
        <strain evidence="2">ATCC 18683 / 1980 / Ss-1</strain>
    </source>
</reference>
<dbReference type="EMBL" id="CH476640">
    <property type="protein sequence ID" value="EDN97362.1"/>
    <property type="molecule type" value="Genomic_DNA"/>
</dbReference>
<dbReference type="GeneID" id="5482801"/>
<name>A7F3P1_SCLS1</name>
<protein>
    <submittedName>
        <fullName evidence="1">Uncharacterized protein</fullName>
    </submittedName>
</protein>
<proteinExistence type="predicted"/>
<dbReference type="RefSeq" id="XP_001586858.1">
    <property type="nucleotide sequence ID" value="XM_001586808.1"/>
</dbReference>
<dbReference type="InParanoid" id="A7F3P1"/>
<gene>
    <name evidence="1" type="ORF">SS1G_11887</name>
</gene>
<sequence>MTKVQNLALRRTCLTDNPQKIFNHIEAHAYLREKLPSLENIYVVINEIRDSNTIDRDDDIKFQHLSARQKRKWVDVGYARSWLKWLNGRMMDRSYKSVNHHFVMVGTECTDPLSSEYGEITFERRIRDGTLELF</sequence>
<dbReference type="Proteomes" id="UP000001312">
    <property type="component" value="Unassembled WGS sequence"/>
</dbReference>
<organism evidence="1 2">
    <name type="scientific">Sclerotinia sclerotiorum (strain ATCC 18683 / 1980 / Ss-1)</name>
    <name type="common">White mold</name>
    <name type="synonym">Whetzelinia sclerotiorum</name>
    <dbReference type="NCBI Taxonomy" id="665079"/>
    <lineage>
        <taxon>Eukaryota</taxon>
        <taxon>Fungi</taxon>
        <taxon>Dikarya</taxon>
        <taxon>Ascomycota</taxon>
        <taxon>Pezizomycotina</taxon>
        <taxon>Leotiomycetes</taxon>
        <taxon>Helotiales</taxon>
        <taxon>Sclerotiniaceae</taxon>
        <taxon>Sclerotinia</taxon>
    </lineage>
</organism>